<evidence type="ECO:0000313" key="2">
    <source>
        <dbReference type="EMBL" id="KAJ9707514.1"/>
    </source>
</evidence>
<keyword evidence="3" id="KW-1185">Reference proteome</keyword>
<dbReference type="PANTHER" id="PTHR34452:SF1">
    <property type="entry name" value="SPORULATION-SPECIFIC PROTEIN"/>
    <property type="match status" value="1"/>
</dbReference>
<dbReference type="Proteomes" id="UP001168098">
    <property type="component" value="Unassembled WGS sequence"/>
</dbReference>
<evidence type="ECO:0000256" key="1">
    <source>
        <dbReference type="SAM" id="MobiDB-lite"/>
    </source>
</evidence>
<proteinExistence type="predicted"/>
<dbReference type="AlphaFoldDB" id="A0AA39E567"/>
<feature type="region of interest" description="Disordered" evidence="1">
    <location>
        <begin position="1"/>
        <end position="21"/>
    </location>
</feature>
<dbReference type="EMBL" id="JARBHA010000002">
    <property type="protein sequence ID" value="KAJ9707514.1"/>
    <property type="molecule type" value="Genomic_DNA"/>
</dbReference>
<protein>
    <submittedName>
        <fullName evidence="2">Uncharacterized protein</fullName>
    </submittedName>
</protein>
<gene>
    <name evidence="2" type="ORF">PVL29_002517</name>
</gene>
<accession>A0AA39E567</accession>
<organism evidence="2 3">
    <name type="scientific">Vitis rotundifolia</name>
    <name type="common">Muscadine grape</name>
    <dbReference type="NCBI Taxonomy" id="103349"/>
    <lineage>
        <taxon>Eukaryota</taxon>
        <taxon>Viridiplantae</taxon>
        <taxon>Streptophyta</taxon>
        <taxon>Embryophyta</taxon>
        <taxon>Tracheophyta</taxon>
        <taxon>Spermatophyta</taxon>
        <taxon>Magnoliopsida</taxon>
        <taxon>eudicotyledons</taxon>
        <taxon>Gunneridae</taxon>
        <taxon>Pentapetalae</taxon>
        <taxon>rosids</taxon>
        <taxon>Vitales</taxon>
        <taxon>Vitaceae</taxon>
        <taxon>Viteae</taxon>
        <taxon>Vitis</taxon>
    </lineage>
</organism>
<reference evidence="2 3" key="1">
    <citation type="journal article" date="2023" name="BMC Biotechnol.">
        <title>Vitis rotundifolia cv Carlos genome sequencing.</title>
        <authorList>
            <person name="Huff M."/>
            <person name="Hulse-Kemp A."/>
            <person name="Scheffler B."/>
            <person name="Youngblood R."/>
            <person name="Simpson S."/>
            <person name="Babiker E."/>
            <person name="Staton M."/>
        </authorList>
    </citation>
    <scope>NUCLEOTIDE SEQUENCE [LARGE SCALE GENOMIC DNA]</scope>
    <source>
        <tissue evidence="2">Leaf</tissue>
    </source>
</reference>
<dbReference type="PANTHER" id="PTHR34452">
    <property type="entry name" value="MYOSIN HEAVY CHAIN-RELATED PROTEIN"/>
    <property type="match status" value="1"/>
</dbReference>
<evidence type="ECO:0000313" key="3">
    <source>
        <dbReference type="Proteomes" id="UP001168098"/>
    </source>
</evidence>
<name>A0AA39E567_VITRO</name>
<comment type="caution">
    <text evidence="2">The sequence shown here is derived from an EMBL/GenBank/DDBJ whole genome shotgun (WGS) entry which is preliminary data.</text>
</comment>
<sequence length="293" mass="32943">MNTEQNRCDGSNGGKALSSKETVNEYMDKVNARVRFKPESTKLLSLEEEGGLNEEYSDSATGFDGSFNTSESLCAVKHDTSSTHEIDSLKSTISGDLNGLSYTQSQKGDPSDQRFLAQGSNDWIHGWSLDYYVDSDLEVVKSSIIELKLEVSSLQSHADEIGVETQKFAKQFTAEIASGEVLAEEVSVLKLECSKLKEDLEHLRNSKSISEFASWQIIRTDQDHGFKESQLRWQKGFLNMEDETRRRFLQPDLEALLHVLQDRKQGTRQAISMVRNNKHNGKIQREGAKVQGT</sequence>